<feature type="compositionally biased region" description="Polar residues" evidence="1">
    <location>
        <begin position="357"/>
        <end position="367"/>
    </location>
</feature>
<name>A0ABU2F7C2_HALAR</name>
<evidence type="ECO:0000313" key="2">
    <source>
        <dbReference type="EMBL" id="MDS0256050.1"/>
    </source>
</evidence>
<reference evidence="2 3" key="1">
    <citation type="submission" date="2022-06" db="EMBL/GenBank/DDBJ databases">
        <title>Haloarcula sp. a new haloarchaeum isolate from saline soil.</title>
        <authorList>
            <person name="Strakova D."/>
            <person name="Galisteo C."/>
            <person name="Sanchez-Porro C."/>
            <person name="Ventosa A."/>
        </authorList>
    </citation>
    <scope>NUCLEOTIDE SEQUENCE [LARGE SCALE GENOMIC DNA]</scope>
    <source>
        <strain evidence="2 3">JCM 15760</strain>
    </source>
</reference>
<feature type="region of interest" description="Disordered" evidence="1">
    <location>
        <begin position="357"/>
        <end position="395"/>
    </location>
</feature>
<feature type="region of interest" description="Disordered" evidence="1">
    <location>
        <begin position="65"/>
        <end position="92"/>
    </location>
</feature>
<feature type="compositionally biased region" description="Low complexity" evidence="1">
    <location>
        <begin position="368"/>
        <end position="382"/>
    </location>
</feature>
<protein>
    <submittedName>
        <fullName evidence="2">Uncharacterized protein</fullName>
    </submittedName>
</protein>
<sequence>MRDLVMLDWMVPECSWQDFRNKVQSEHGSVEGYLGRKAADAMDEFSEADGYETVEDQIDRLVRAAGRTPKDRCKEKKSADERGSPLSSETTTRVTIRVDKRVKERFKSAADDSAFDSYGVAFGRALELYCDGGRASRLEDKLDRVVDDAEAVLSQLNESESTSDRLSAVERRTITICHRLGEQFTDDELTTEIADVAGSSEPTVEKYRERVVSRLGYEPHPKAQRKVWVPADVAKEIATDGVPREIRRPVDLLDRDERVERIKLALGKHAGKCGGQARASATDIRSKVFDHNISLSSVLDLLNQVALEDGYKLDRSGETTTIGVNVAGGITDETLAETIREYISANVGSLLGETTETTMSDWTDNSDPSIAGTSGSPSSAATDGGGPAPRGDRDD</sequence>
<evidence type="ECO:0000313" key="3">
    <source>
        <dbReference type="Proteomes" id="UP001248536"/>
    </source>
</evidence>
<accession>A0ABU2F7C2</accession>
<dbReference type="RefSeq" id="WP_311241399.1">
    <property type="nucleotide sequence ID" value="NZ_JAMQCP010000007.1"/>
</dbReference>
<organism evidence="2 3">
    <name type="scientific">Haloarcula argentinensis</name>
    <dbReference type="NCBI Taxonomy" id="43776"/>
    <lineage>
        <taxon>Archaea</taxon>
        <taxon>Methanobacteriati</taxon>
        <taxon>Methanobacteriota</taxon>
        <taxon>Stenosarchaea group</taxon>
        <taxon>Halobacteria</taxon>
        <taxon>Halobacteriales</taxon>
        <taxon>Haloarculaceae</taxon>
        <taxon>Haloarcula</taxon>
    </lineage>
</organism>
<keyword evidence="3" id="KW-1185">Reference proteome</keyword>
<comment type="caution">
    <text evidence="2">The sequence shown here is derived from an EMBL/GenBank/DDBJ whole genome shotgun (WGS) entry which is preliminary data.</text>
</comment>
<dbReference type="EMBL" id="JAMQCP010000007">
    <property type="protein sequence ID" value="MDS0256050.1"/>
    <property type="molecule type" value="Genomic_DNA"/>
</dbReference>
<gene>
    <name evidence="2" type="ORF">NC662_20335</name>
</gene>
<feature type="compositionally biased region" description="Basic and acidic residues" evidence="1">
    <location>
        <begin position="65"/>
        <end position="83"/>
    </location>
</feature>
<evidence type="ECO:0000256" key="1">
    <source>
        <dbReference type="SAM" id="MobiDB-lite"/>
    </source>
</evidence>
<dbReference type="Proteomes" id="UP001248536">
    <property type="component" value="Unassembled WGS sequence"/>
</dbReference>
<proteinExistence type="predicted"/>